<reference evidence="4" key="2">
    <citation type="submission" date="2025-09" db="UniProtKB">
        <authorList>
            <consortium name="Ensembl"/>
        </authorList>
    </citation>
    <scope>IDENTIFICATION</scope>
</reference>
<comment type="subunit">
    <text evidence="2">Homodimer.</text>
</comment>
<proteinExistence type="inferred from homology"/>
<reference evidence="4" key="1">
    <citation type="submission" date="2025-08" db="UniProtKB">
        <authorList>
            <consortium name="Ensembl"/>
        </authorList>
    </citation>
    <scope>IDENTIFICATION</scope>
</reference>
<evidence type="ECO:0000256" key="1">
    <source>
        <dbReference type="ARBA" id="ARBA00009533"/>
    </source>
</evidence>
<dbReference type="Proteomes" id="UP000694417">
    <property type="component" value="Unplaced"/>
</dbReference>
<keyword evidence="3" id="KW-0210">Decarboxylase</keyword>
<evidence type="ECO:0000256" key="3">
    <source>
        <dbReference type="ARBA" id="ARBA00022793"/>
    </source>
</evidence>
<dbReference type="PANTHER" id="PTHR45677:SF8">
    <property type="entry name" value="CYSTEINE SULFINIC ACID DECARBOXYLASE"/>
    <property type="match status" value="1"/>
</dbReference>
<dbReference type="InterPro" id="IPR015424">
    <property type="entry name" value="PyrdxlP-dep_Trfase"/>
</dbReference>
<dbReference type="AlphaFoldDB" id="A0A8D2IFK3"/>
<protein>
    <submittedName>
        <fullName evidence="4">Uncharacterized protein</fullName>
    </submittedName>
</protein>
<evidence type="ECO:0000313" key="4">
    <source>
        <dbReference type="Ensembl" id="ENSUPAP00010025431.1"/>
    </source>
</evidence>
<sequence>MTERSITGEPKKVSVQHTDPCARVCAGNSGPGQRYKVAPVLKERMVKEGSMMIGYQPRGTQGNFFRMVVASPTLTCADIDFLLHELEQLGQDL</sequence>
<evidence type="ECO:0000256" key="2">
    <source>
        <dbReference type="ARBA" id="ARBA00011738"/>
    </source>
</evidence>
<dbReference type="PANTHER" id="PTHR45677">
    <property type="entry name" value="GLUTAMATE DECARBOXYLASE-RELATED"/>
    <property type="match status" value="1"/>
</dbReference>
<dbReference type="GO" id="GO:0042412">
    <property type="term" value="P:taurine biosynthetic process"/>
    <property type="evidence" value="ECO:0007669"/>
    <property type="project" value="TreeGrafter"/>
</dbReference>
<dbReference type="Ensembl" id="ENSUPAT00010028937.1">
    <property type="protein sequence ID" value="ENSUPAP00010025431.1"/>
    <property type="gene ID" value="ENSUPAG00010020110.1"/>
</dbReference>
<dbReference type="GeneTree" id="ENSGT00960000192775"/>
<comment type="similarity">
    <text evidence="1">Belongs to the group II decarboxylase family.</text>
</comment>
<organism evidence="4 5">
    <name type="scientific">Urocitellus parryii</name>
    <name type="common">Arctic ground squirrel</name>
    <name type="synonym">Spermophilus parryii</name>
    <dbReference type="NCBI Taxonomy" id="9999"/>
    <lineage>
        <taxon>Eukaryota</taxon>
        <taxon>Metazoa</taxon>
        <taxon>Chordata</taxon>
        <taxon>Craniata</taxon>
        <taxon>Vertebrata</taxon>
        <taxon>Euteleostomi</taxon>
        <taxon>Mammalia</taxon>
        <taxon>Eutheria</taxon>
        <taxon>Euarchontoglires</taxon>
        <taxon>Glires</taxon>
        <taxon>Rodentia</taxon>
        <taxon>Sciuromorpha</taxon>
        <taxon>Sciuridae</taxon>
        <taxon>Xerinae</taxon>
        <taxon>Marmotini</taxon>
        <taxon>Urocitellus</taxon>
    </lineage>
</organism>
<dbReference type="GO" id="GO:0004782">
    <property type="term" value="F:sulfinoalanine decarboxylase activity"/>
    <property type="evidence" value="ECO:0007669"/>
    <property type="project" value="TreeGrafter"/>
</dbReference>
<dbReference type="Gene3D" id="3.90.1150.170">
    <property type="match status" value="1"/>
</dbReference>
<evidence type="ECO:0000313" key="5">
    <source>
        <dbReference type="Proteomes" id="UP000694417"/>
    </source>
</evidence>
<name>A0A8D2IFK3_UROPR</name>
<accession>A0A8D2IFK3</accession>
<keyword evidence="5" id="KW-1185">Reference proteome</keyword>
<dbReference type="GO" id="GO:0005737">
    <property type="term" value="C:cytoplasm"/>
    <property type="evidence" value="ECO:0007669"/>
    <property type="project" value="TreeGrafter"/>
</dbReference>
<keyword evidence="3" id="KW-0456">Lyase</keyword>
<dbReference type="SUPFAM" id="SSF53383">
    <property type="entry name" value="PLP-dependent transferases"/>
    <property type="match status" value="1"/>
</dbReference>